<proteinExistence type="predicted"/>
<dbReference type="Proteomes" id="UP000298416">
    <property type="component" value="Unassembled WGS sequence"/>
</dbReference>
<evidence type="ECO:0000313" key="3">
    <source>
        <dbReference type="Proteomes" id="UP000298416"/>
    </source>
</evidence>
<dbReference type="EMBL" id="PNBA02000008">
    <property type="protein sequence ID" value="KAG6415596.1"/>
    <property type="molecule type" value="Genomic_DNA"/>
</dbReference>
<dbReference type="AlphaFoldDB" id="A0A8X8XKB1"/>
<comment type="caution">
    <text evidence="2">The sequence shown here is derived from an EMBL/GenBank/DDBJ whole genome shotgun (WGS) entry which is preliminary data.</text>
</comment>
<keyword evidence="1" id="KW-0732">Signal</keyword>
<reference evidence="2" key="2">
    <citation type="submission" date="2020-08" db="EMBL/GenBank/DDBJ databases">
        <title>Plant Genome Project.</title>
        <authorList>
            <person name="Zhang R.-G."/>
        </authorList>
    </citation>
    <scope>NUCLEOTIDE SEQUENCE</scope>
    <source>
        <strain evidence="2">Huo1</strain>
        <tissue evidence="2">Leaf</tissue>
    </source>
</reference>
<reference evidence="2" key="1">
    <citation type="submission" date="2018-01" db="EMBL/GenBank/DDBJ databases">
        <authorList>
            <person name="Mao J.F."/>
        </authorList>
    </citation>
    <scope>NUCLEOTIDE SEQUENCE</scope>
    <source>
        <strain evidence="2">Huo1</strain>
        <tissue evidence="2">Leaf</tissue>
    </source>
</reference>
<accession>A0A8X8XKB1</accession>
<name>A0A8X8XKB1_SALSN</name>
<gene>
    <name evidence="2" type="ORF">SASPL_123009</name>
</gene>
<keyword evidence="3" id="KW-1185">Reference proteome</keyword>
<dbReference type="PANTHER" id="PTHR33881">
    <property type="entry name" value="NEUROGENIC LOCUS NOTCH-LIKE PROTEIN"/>
    <property type="match status" value="1"/>
</dbReference>
<feature type="signal peptide" evidence="1">
    <location>
        <begin position="1"/>
        <end position="20"/>
    </location>
</feature>
<organism evidence="2">
    <name type="scientific">Salvia splendens</name>
    <name type="common">Scarlet sage</name>
    <dbReference type="NCBI Taxonomy" id="180675"/>
    <lineage>
        <taxon>Eukaryota</taxon>
        <taxon>Viridiplantae</taxon>
        <taxon>Streptophyta</taxon>
        <taxon>Embryophyta</taxon>
        <taxon>Tracheophyta</taxon>
        <taxon>Spermatophyta</taxon>
        <taxon>Magnoliopsida</taxon>
        <taxon>eudicotyledons</taxon>
        <taxon>Gunneridae</taxon>
        <taxon>Pentapetalae</taxon>
        <taxon>asterids</taxon>
        <taxon>lamiids</taxon>
        <taxon>Lamiales</taxon>
        <taxon>Lamiaceae</taxon>
        <taxon>Nepetoideae</taxon>
        <taxon>Mentheae</taxon>
        <taxon>Salviinae</taxon>
        <taxon>Salvia</taxon>
        <taxon>Salvia subgen. Calosphace</taxon>
        <taxon>core Calosphace</taxon>
    </lineage>
</organism>
<protein>
    <submittedName>
        <fullName evidence="2">Uncharacterized protein</fullName>
    </submittedName>
</protein>
<feature type="chain" id="PRO_5036488066" evidence="1">
    <location>
        <begin position="21"/>
        <end position="225"/>
    </location>
</feature>
<evidence type="ECO:0000256" key="1">
    <source>
        <dbReference type="SAM" id="SignalP"/>
    </source>
</evidence>
<evidence type="ECO:0000313" key="2">
    <source>
        <dbReference type="EMBL" id="KAG6415596.1"/>
    </source>
</evidence>
<sequence length="225" mass="24731">MALSYFGVFVAISLLMAAKGDNHVPPSLAPFFDDLCKEVECGKGSCEAAPGSPFNFKCNCEQGWKRTRLDDEDDLEFLPCIIPNCTYTLPLFHVTWTTLVCLPPLRSQQSPTTYPSLILAIGSTVGKERAQRTQHVLTRVNATLATPISSTSLHFPATMIVLLGRTRVKGLASKFQVLLQMVTVTKVLHSLWGSTTGWQSCLQVLLLLSENKGSSHFILVSHIHT</sequence>
<dbReference type="PANTHER" id="PTHR33881:SF10">
    <property type="entry name" value="SLIT HOMOLOG 2 PROTEIN-LIKE"/>
    <property type="match status" value="1"/>
</dbReference>